<evidence type="ECO:0000256" key="4">
    <source>
        <dbReference type="PROSITE-ProRule" id="PRU00175"/>
    </source>
</evidence>
<reference evidence="7" key="1">
    <citation type="journal article" date="2019" name="BMC Genomics">
        <title>A new reference genome for Sorghum bicolor reveals high levels of sequence similarity between sweet and grain genotypes: implications for the genetics of sugar metabolism.</title>
        <authorList>
            <person name="Cooper E.A."/>
            <person name="Brenton Z.W."/>
            <person name="Flinn B.S."/>
            <person name="Jenkins J."/>
            <person name="Shu S."/>
            <person name="Flowers D."/>
            <person name="Luo F."/>
            <person name="Wang Y."/>
            <person name="Xia P."/>
            <person name="Barry K."/>
            <person name="Daum C."/>
            <person name="Lipzen A."/>
            <person name="Yoshinaga Y."/>
            <person name="Schmutz J."/>
            <person name="Saski C."/>
            <person name="Vermerris W."/>
            <person name="Kresovich S."/>
        </authorList>
    </citation>
    <scope>NUCLEOTIDE SEQUENCE</scope>
</reference>
<evidence type="ECO:0000259" key="6">
    <source>
        <dbReference type="PROSITE" id="PS50089"/>
    </source>
</evidence>
<gene>
    <name evidence="7" type="ORF">BDA96_03G349600</name>
</gene>
<protein>
    <recommendedName>
        <fullName evidence="6">RING-type domain-containing protein</fullName>
    </recommendedName>
</protein>
<accession>A0A921RHJ6</accession>
<dbReference type="EMBL" id="CM027682">
    <property type="protein sequence ID" value="KAG0539763.1"/>
    <property type="molecule type" value="Genomic_DNA"/>
</dbReference>
<feature type="compositionally biased region" description="Basic residues" evidence="5">
    <location>
        <begin position="171"/>
        <end position="183"/>
    </location>
</feature>
<dbReference type="InterPro" id="IPR001841">
    <property type="entry name" value="Znf_RING"/>
</dbReference>
<dbReference type="AlphaFoldDB" id="A0A921RHJ6"/>
<evidence type="ECO:0000256" key="3">
    <source>
        <dbReference type="ARBA" id="ARBA00022833"/>
    </source>
</evidence>
<evidence type="ECO:0000256" key="2">
    <source>
        <dbReference type="ARBA" id="ARBA00022771"/>
    </source>
</evidence>
<evidence type="ECO:0000313" key="7">
    <source>
        <dbReference type="EMBL" id="KAG0539763.1"/>
    </source>
</evidence>
<dbReference type="PANTHER" id="PTHR46537">
    <property type="entry name" value="OS11G0578200 PROTEIN"/>
    <property type="match status" value="1"/>
</dbReference>
<sequence length="420" mass="47194">MANKRLVCAGLVDSDAEDDGGADSDSEFSQSDGGGTDEFMLVKLAEIRKEVQCPICLGIIRKTRTVMECLHRFCRDCIDKSMRLGNNECPACRTHCASRRSLRDDPKYDALIAALYPDIDKYEEEELAFNEQERIRNQKIQETIEETFRRQSEAIGKKRSTAKATATAFSRRYRRNMRTRGRGRTVTPDIAPTGSDEEDREDENANEVTKEPPSANDHSPDLRLKRCRKTSASQASPARNIGSSDHSFEENDELVGGKEFLATSPLRGEMLAWGKNGTRSQNRHGSAGSNGRIGRSGRIAKLVDHLRNTDEMDKEFQLYLVLLPVDGQTIPSLEKPYLSCQPTLSIQHLVQLIAVQLSRKVEELEMYIRMDHHHGSAGSMASSTGEFDGLERLREDKLLSDLHPSCNGDLELRYALKTRD</sequence>
<dbReference type="PROSITE" id="PS50089">
    <property type="entry name" value="ZF_RING_2"/>
    <property type="match status" value="1"/>
</dbReference>
<evidence type="ECO:0000256" key="1">
    <source>
        <dbReference type="ARBA" id="ARBA00022723"/>
    </source>
</evidence>
<keyword evidence="3" id="KW-0862">Zinc</keyword>
<dbReference type="Gene3D" id="3.30.40.10">
    <property type="entry name" value="Zinc/RING finger domain, C3HC4 (zinc finger)"/>
    <property type="match status" value="1"/>
</dbReference>
<comment type="caution">
    <text evidence="7">The sequence shown here is derived from an EMBL/GenBank/DDBJ whole genome shotgun (WGS) entry which is preliminary data.</text>
</comment>
<proteinExistence type="predicted"/>
<feature type="compositionally biased region" description="Acidic residues" evidence="5">
    <location>
        <begin position="195"/>
        <end position="205"/>
    </location>
</feature>
<reference evidence="7" key="2">
    <citation type="submission" date="2020-10" db="EMBL/GenBank/DDBJ databases">
        <authorList>
            <person name="Cooper E.A."/>
            <person name="Brenton Z.W."/>
            <person name="Flinn B.S."/>
            <person name="Jenkins J."/>
            <person name="Shu S."/>
            <person name="Flowers D."/>
            <person name="Luo F."/>
            <person name="Wang Y."/>
            <person name="Xia P."/>
            <person name="Barry K."/>
            <person name="Daum C."/>
            <person name="Lipzen A."/>
            <person name="Yoshinaga Y."/>
            <person name="Schmutz J."/>
            <person name="Saski C."/>
            <person name="Vermerris W."/>
            <person name="Kresovich S."/>
        </authorList>
    </citation>
    <scope>NUCLEOTIDE SEQUENCE</scope>
</reference>
<organism evidence="7 8">
    <name type="scientific">Sorghum bicolor</name>
    <name type="common">Sorghum</name>
    <name type="synonym">Sorghum vulgare</name>
    <dbReference type="NCBI Taxonomy" id="4558"/>
    <lineage>
        <taxon>Eukaryota</taxon>
        <taxon>Viridiplantae</taxon>
        <taxon>Streptophyta</taxon>
        <taxon>Embryophyta</taxon>
        <taxon>Tracheophyta</taxon>
        <taxon>Spermatophyta</taxon>
        <taxon>Magnoliopsida</taxon>
        <taxon>Liliopsida</taxon>
        <taxon>Poales</taxon>
        <taxon>Poaceae</taxon>
        <taxon>PACMAD clade</taxon>
        <taxon>Panicoideae</taxon>
        <taxon>Andropogonodae</taxon>
        <taxon>Andropogoneae</taxon>
        <taxon>Sorghinae</taxon>
        <taxon>Sorghum</taxon>
    </lineage>
</organism>
<dbReference type="SUPFAM" id="SSF57850">
    <property type="entry name" value="RING/U-box"/>
    <property type="match status" value="1"/>
</dbReference>
<feature type="region of interest" description="Disordered" evidence="5">
    <location>
        <begin position="152"/>
        <end position="251"/>
    </location>
</feature>
<dbReference type="PROSITE" id="PS00518">
    <property type="entry name" value="ZF_RING_1"/>
    <property type="match status" value="1"/>
</dbReference>
<evidence type="ECO:0000256" key="5">
    <source>
        <dbReference type="SAM" id="MobiDB-lite"/>
    </source>
</evidence>
<dbReference type="SMART" id="SM00184">
    <property type="entry name" value="RING"/>
    <property type="match status" value="1"/>
</dbReference>
<keyword evidence="2 4" id="KW-0863">Zinc-finger</keyword>
<dbReference type="GO" id="GO:0008270">
    <property type="term" value="F:zinc ion binding"/>
    <property type="evidence" value="ECO:0007669"/>
    <property type="project" value="UniProtKB-KW"/>
</dbReference>
<keyword evidence="1" id="KW-0479">Metal-binding</keyword>
<name>A0A921RHJ6_SORBI</name>
<feature type="compositionally biased region" description="Polar residues" evidence="5">
    <location>
        <begin position="230"/>
        <end position="245"/>
    </location>
</feature>
<dbReference type="CDD" id="cd16531">
    <property type="entry name" value="RING-HC_RING1-like"/>
    <property type="match status" value="1"/>
</dbReference>
<dbReference type="Pfam" id="PF13923">
    <property type="entry name" value="zf-C3HC4_2"/>
    <property type="match status" value="1"/>
</dbReference>
<evidence type="ECO:0000313" key="8">
    <source>
        <dbReference type="Proteomes" id="UP000807115"/>
    </source>
</evidence>
<feature type="domain" description="RING-type" evidence="6">
    <location>
        <begin position="53"/>
        <end position="93"/>
    </location>
</feature>
<dbReference type="InterPro" id="IPR013083">
    <property type="entry name" value="Znf_RING/FYVE/PHD"/>
</dbReference>
<dbReference type="InterPro" id="IPR044592">
    <property type="entry name" value="RING1A/B"/>
</dbReference>
<dbReference type="PANTHER" id="PTHR46537:SF2">
    <property type="entry name" value="OS01G0796700 PROTEIN"/>
    <property type="match status" value="1"/>
</dbReference>
<dbReference type="InterPro" id="IPR017907">
    <property type="entry name" value="Znf_RING_CS"/>
</dbReference>
<dbReference type="Proteomes" id="UP000807115">
    <property type="component" value="Chromosome 3"/>
</dbReference>